<keyword evidence="2" id="KW-1185">Reference proteome</keyword>
<dbReference type="RefSeq" id="WP_137616689.1">
    <property type="nucleotide sequence ID" value="NZ_BJDI01000011.1"/>
</dbReference>
<name>A0ABW1SNA3_9LACO</name>
<dbReference type="EMBL" id="JBHSSE010000027">
    <property type="protein sequence ID" value="MFC6202777.1"/>
    <property type="molecule type" value="Genomic_DNA"/>
</dbReference>
<dbReference type="Gene3D" id="2.60.40.1080">
    <property type="match status" value="1"/>
</dbReference>
<organism evidence="1 2">
    <name type="scientific">Lactiplantibacillus nangangensis</name>
    <dbReference type="NCBI Taxonomy" id="2559917"/>
    <lineage>
        <taxon>Bacteria</taxon>
        <taxon>Bacillati</taxon>
        <taxon>Bacillota</taxon>
        <taxon>Bacilli</taxon>
        <taxon>Lactobacillales</taxon>
        <taxon>Lactobacillaceae</taxon>
        <taxon>Lactiplantibacillus</taxon>
    </lineage>
</organism>
<protein>
    <recommendedName>
        <fullName evidence="3">Cell surface protein</fullName>
    </recommendedName>
</protein>
<evidence type="ECO:0000313" key="1">
    <source>
        <dbReference type="EMBL" id="MFC6202777.1"/>
    </source>
</evidence>
<comment type="caution">
    <text evidence="1">The sequence shown here is derived from an EMBL/GenBank/DDBJ whole genome shotgun (WGS) entry which is preliminary data.</text>
</comment>
<proteinExistence type="predicted"/>
<gene>
    <name evidence="1" type="ORF">ACFP1L_12970</name>
</gene>
<sequence length="633" mass="67801">MLVKKISRWVLSTLTVMLTIGGMVWGLETMATSVQADETTTPTPHGTPSAPPIGSFGIYMNTGYSLQPTSQYTFVNNPKKLTTATVHSVLDNINLFGKDYFTWYQSTDNGATWQAVTTNGTSQDLTVTPTETGTTYYQQSFKYYSTPIAGLTAPTYYSNVVFVKTLPSAVSATGLNVTTKDNYLYNNQSTAATTYATATPTPANATGNLTWSIDNNNLATINPTTGEITANKDNKSGTVKVTGTMTNDKTDSISASTTVDIGGGLDDQTVDQGKTATFSIRGDFGTTPDSIVWHKVDTNNKDTVVSDGTSTTYTTPATTAADDKAKYYAVIKATVDSNSNTITTNQATLNVHIDRTPKVIITSKMENLTNNDGNTDHELTNVMAGDQVKISGTMNDENGDSNLAKGTFSLTMPGDISNTTLYIDGKQYNYGMPVPDGNGNAAITAKDIDFTSQKQHTFELDFTSNTATNTPFTTNAQLLGTDSSGNRLDTYNGEKLTINFVDGLLHADASNVDFGTLTYADVGDQITGSTDGDYLLKVTDNRRDKNAQIITLRQNSPFNNGGHDLAATLSFDNNGKITPLNTADQEIASTRDDMTVPSIGPDNGQSLKLQLANAPIQVGNYVTTLDWTITSAP</sequence>
<evidence type="ECO:0000313" key="2">
    <source>
        <dbReference type="Proteomes" id="UP001596171"/>
    </source>
</evidence>
<dbReference type="Proteomes" id="UP001596171">
    <property type="component" value="Unassembled WGS sequence"/>
</dbReference>
<accession>A0ABW1SNA3</accession>
<evidence type="ECO:0008006" key="3">
    <source>
        <dbReference type="Google" id="ProtNLM"/>
    </source>
</evidence>
<reference evidence="2" key="1">
    <citation type="journal article" date="2019" name="Int. J. Syst. Evol. Microbiol.">
        <title>The Global Catalogue of Microorganisms (GCM) 10K type strain sequencing project: providing services to taxonomists for standard genome sequencing and annotation.</title>
        <authorList>
            <consortium name="The Broad Institute Genomics Platform"/>
            <consortium name="The Broad Institute Genome Sequencing Center for Infectious Disease"/>
            <person name="Wu L."/>
            <person name="Ma J."/>
        </authorList>
    </citation>
    <scope>NUCLEOTIDE SEQUENCE [LARGE SCALE GENOMIC DNA]</scope>
    <source>
        <strain evidence="2">CCM 8930</strain>
    </source>
</reference>